<keyword evidence="2" id="KW-1185">Reference proteome</keyword>
<dbReference type="RefSeq" id="WP_114279721.1">
    <property type="nucleotide sequence ID" value="NZ_QPJY01000004.1"/>
</dbReference>
<comment type="caution">
    <text evidence="1">The sequence shown here is derived from an EMBL/GenBank/DDBJ whole genome shotgun (WGS) entry which is preliminary data.</text>
</comment>
<organism evidence="1 2">
    <name type="scientific">Thioalbus denitrificans</name>
    <dbReference type="NCBI Taxonomy" id="547122"/>
    <lineage>
        <taxon>Bacteria</taxon>
        <taxon>Pseudomonadati</taxon>
        <taxon>Pseudomonadota</taxon>
        <taxon>Gammaproteobacteria</taxon>
        <taxon>Chromatiales</taxon>
        <taxon>Ectothiorhodospiraceae</taxon>
        <taxon>Thioalbus</taxon>
    </lineage>
</organism>
<proteinExistence type="predicted"/>
<evidence type="ECO:0000313" key="1">
    <source>
        <dbReference type="EMBL" id="RCX30739.1"/>
    </source>
</evidence>
<dbReference type="Proteomes" id="UP000252707">
    <property type="component" value="Unassembled WGS sequence"/>
</dbReference>
<accession>A0A369CA18</accession>
<evidence type="ECO:0000313" key="2">
    <source>
        <dbReference type="Proteomes" id="UP000252707"/>
    </source>
</evidence>
<name>A0A369CA18_9GAMM</name>
<protein>
    <submittedName>
        <fullName evidence="1">Anti-sigma factor RsiW</fullName>
    </submittedName>
</protein>
<dbReference type="AlphaFoldDB" id="A0A369CA18"/>
<reference evidence="1 2" key="1">
    <citation type="submission" date="2018-07" db="EMBL/GenBank/DDBJ databases">
        <title>Genomic Encyclopedia of Type Strains, Phase IV (KMG-IV): sequencing the most valuable type-strain genomes for metagenomic binning, comparative biology and taxonomic classification.</title>
        <authorList>
            <person name="Goeker M."/>
        </authorList>
    </citation>
    <scope>NUCLEOTIDE SEQUENCE [LARGE SCALE GENOMIC DNA]</scope>
    <source>
        <strain evidence="1 2">DSM 26407</strain>
    </source>
</reference>
<dbReference type="EMBL" id="QPJY01000004">
    <property type="protein sequence ID" value="RCX30739.1"/>
    <property type="molecule type" value="Genomic_DNA"/>
</dbReference>
<dbReference type="OrthoDB" id="9152892at2"/>
<gene>
    <name evidence="1" type="ORF">DFQ59_104175</name>
</gene>
<sequence>MSRNAPAVTEADLHAYVDGLLEPERLAVVEAYLAGQPAEAERLRAYRRIGRLLHQAYDPVLGEPVPAALTTGALRPPARRWLQAAAAAALFGLGGLLGWTLHPPDAGSQAEAIARVLVRPAAVAHAVYSTEVRHPVEVGAEQEAHLTAWLTKRLGAEVRAPSLQAEGYDLVGGRLLPGEDGRPAAQFMYQDGSGRRLTLYLRTSQWDSKATAFRYAETDGNGIFYWVDGPLGYALTGPADRAVLLRAAQAVHHQLNP</sequence>